<dbReference type="EMBL" id="CP033969">
    <property type="protein sequence ID" value="AZG13852.1"/>
    <property type="molecule type" value="Genomic_DNA"/>
</dbReference>
<protein>
    <submittedName>
        <fullName evidence="1">DUF3277 family protein</fullName>
    </submittedName>
</protein>
<dbReference type="Pfam" id="PF11681">
    <property type="entry name" value="Phage_Tube_PhiTE"/>
    <property type="match status" value="1"/>
</dbReference>
<dbReference type="OrthoDB" id="5465433at2"/>
<evidence type="ECO:0000313" key="2">
    <source>
        <dbReference type="Proteomes" id="UP000270411"/>
    </source>
</evidence>
<sequence>MKGGTYSFIDVQASIVGPGGAFQLGYGEATAEEGITVAMANDKNAMTIGSDGSGQHSLRADNSGQLTLRYLKIAPVNAILMALYNAQKIDSRLWGKNVITVSQSVAGDLVAATQCAFKKVPDLSYATEGGTVEWVFDCVHIEEMLGTY</sequence>
<dbReference type="RefSeq" id="WP_124683703.1">
    <property type="nucleotide sequence ID" value="NZ_CP033969.1"/>
</dbReference>
<organism evidence="1 2">
    <name type="scientific">Cupriavidus pauculus</name>
    <dbReference type="NCBI Taxonomy" id="82633"/>
    <lineage>
        <taxon>Bacteria</taxon>
        <taxon>Pseudomonadati</taxon>
        <taxon>Pseudomonadota</taxon>
        <taxon>Betaproteobacteria</taxon>
        <taxon>Burkholderiales</taxon>
        <taxon>Burkholderiaceae</taxon>
        <taxon>Cupriavidus</taxon>
    </lineage>
</organism>
<evidence type="ECO:0000313" key="1">
    <source>
        <dbReference type="EMBL" id="AZG13852.1"/>
    </source>
</evidence>
<dbReference type="Proteomes" id="UP000270411">
    <property type="component" value="Chromosome 1"/>
</dbReference>
<dbReference type="AlphaFoldDB" id="A0A3G8H2Z8"/>
<accession>A0A3G8H2Z8</accession>
<reference evidence="2" key="1">
    <citation type="submission" date="2018-11" db="EMBL/GenBank/DDBJ databases">
        <title>FDA dAtabase for Regulatory Grade micrObial Sequences (FDA-ARGOS): Supporting development and validation of Infectious Disease Dx tests.</title>
        <authorList>
            <person name="Goldberg B."/>
            <person name="Campos J."/>
            <person name="Tallon L."/>
            <person name="Sadzewicz L."/>
            <person name="Zhao X."/>
            <person name="Vavikolanu K."/>
            <person name="Mehta A."/>
            <person name="Aluvathingal J."/>
            <person name="Nadendla S."/>
            <person name="Geyer C."/>
            <person name="Nandy P."/>
            <person name="Yan Y."/>
            <person name="Sichtig H."/>
        </authorList>
    </citation>
    <scope>NUCLEOTIDE SEQUENCE [LARGE SCALE GENOMIC DNA]</scope>
    <source>
        <strain evidence="2">FDAARGOS_614</strain>
    </source>
</reference>
<name>A0A3G8H2Z8_9BURK</name>
<gene>
    <name evidence="1" type="ORF">EHF44_10560</name>
</gene>
<proteinExistence type="predicted"/>
<dbReference type="InterPro" id="IPR021695">
    <property type="entry name" value="Phage_KPP10_Orf10"/>
</dbReference>
<dbReference type="KEGG" id="cpau:EHF44_10560"/>